<keyword evidence="5" id="KW-0255">Endonuclease</keyword>
<dbReference type="GO" id="GO:0015074">
    <property type="term" value="P:DNA integration"/>
    <property type="evidence" value="ECO:0007669"/>
    <property type="project" value="UniProtKB-KW"/>
</dbReference>
<keyword evidence="7" id="KW-0229">DNA integration</keyword>
<feature type="domain" description="Integrase-type" evidence="11">
    <location>
        <begin position="92"/>
        <end position="139"/>
    </location>
</feature>
<evidence type="ECO:0000256" key="3">
    <source>
        <dbReference type="ARBA" id="ARBA00022722"/>
    </source>
</evidence>
<keyword evidence="13" id="KW-1185">Reference proteome</keyword>
<organism evidence="12 13">
    <name type="scientific">Hirundo rustica rustica</name>
    <dbReference type="NCBI Taxonomy" id="333673"/>
    <lineage>
        <taxon>Eukaryota</taxon>
        <taxon>Metazoa</taxon>
        <taxon>Chordata</taxon>
        <taxon>Craniata</taxon>
        <taxon>Vertebrata</taxon>
        <taxon>Euteleostomi</taxon>
        <taxon>Archelosauria</taxon>
        <taxon>Archosauria</taxon>
        <taxon>Dinosauria</taxon>
        <taxon>Saurischia</taxon>
        <taxon>Theropoda</taxon>
        <taxon>Coelurosauria</taxon>
        <taxon>Aves</taxon>
        <taxon>Neognathae</taxon>
        <taxon>Neoaves</taxon>
        <taxon>Telluraves</taxon>
        <taxon>Australaves</taxon>
        <taxon>Passeriformes</taxon>
        <taxon>Sylvioidea</taxon>
        <taxon>Hirundinidae</taxon>
        <taxon>Hirundo</taxon>
    </lineage>
</organism>
<dbReference type="InterPro" id="IPR001037">
    <property type="entry name" value="Integrase_C_retrovir"/>
</dbReference>
<dbReference type="GO" id="GO:0003677">
    <property type="term" value="F:DNA binding"/>
    <property type="evidence" value="ECO:0007669"/>
    <property type="project" value="UniProtKB-KW"/>
</dbReference>
<keyword evidence="6" id="KW-0378">Hydrolase</keyword>
<dbReference type="Pfam" id="PF00552">
    <property type="entry name" value="IN_DBD_C"/>
    <property type="match status" value="1"/>
</dbReference>
<dbReference type="GO" id="GO:0046872">
    <property type="term" value="F:metal ion binding"/>
    <property type="evidence" value="ECO:0007669"/>
    <property type="project" value="UniProtKB-KW"/>
</dbReference>
<evidence type="ECO:0000256" key="9">
    <source>
        <dbReference type="PROSITE-ProRule" id="PRU00506"/>
    </source>
</evidence>
<dbReference type="Proteomes" id="UP000269221">
    <property type="component" value="Unassembled WGS sequence"/>
</dbReference>
<evidence type="ECO:0000256" key="4">
    <source>
        <dbReference type="ARBA" id="ARBA00022723"/>
    </source>
</evidence>
<feature type="region of interest" description="Disordered" evidence="10">
    <location>
        <begin position="142"/>
        <end position="166"/>
    </location>
</feature>
<evidence type="ECO:0000256" key="10">
    <source>
        <dbReference type="SAM" id="MobiDB-lite"/>
    </source>
</evidence>
<dbReference type="GO" id="GO:0016779">
    <property type="term" value="F:nucleotidyltransferase activity"/>
    <property type="evidence" value="ECO:0007669"/>
    <property type="project" value="UniProtKB-KW"/>
</dbReference>
<evidence type="ECO:0000256" key="7">
    <source>
        <dbReference type="ARBA" id="ARBA00022908"/>
    </source>
</evidence>
<keyword evidence="4" id="KW-0479">Metal-binding</keyword>
<keyword evidence="1" id="KW-0808">Transferase</keyword>
<dbReference type="OrthoDB" id="9204471at2759"/>
<evidence type="ECO:0000256" key="8">
    <source>
        <dbReference type="ARBA" id="ARBA00023125"/>
    </source>
</evidence>
<feature type="compositionally biased region" description="Basic residues" evidence="10">
    <location>
        <begin position="156"/>
        <end position="166"/>
    </location>
</feature>
<evidence type="ECO:0000313" key="12">
    <source>
        <dbReference type="EMBL" id="RMC14376.1"/>
    </source>
</evidence>
<dbReference type="InterPro" id="IPR036862">
    <property type="entry name" value="Integrase_C_dom_sf_retrovir"/>
</dbReference>
<keyword evidence="2" id="KW-0548">Nucleotidyltransferase</keyword>
<evidence type="ECO:0000313" key="13">
    <source>
        <dbReference type="Proteomes" id="UP000269221"/>
    </source>
</evidence>
<reference evidence="12 13" key="1">
    <citation type="submission" date="2018-07" db="EMBL/GenBank/DDBJ databases">
        <title>A high quality draft genome assembly of the barn swallow (H. rustica rustica).</title>
        <authorList>
            <person name="Formenti G."/>
            <person name="Chiara M."/>
            <person name="Poveda L."/>
            <person name="Francoijs K.-J."/>
            <person name="Bonisoli-Alquati A."/>
            <person name="Canova L."/>
            <person name="Gianfranceschi L."/>
            <person name="Horner D.S."/>
            <person name="Saino N."/>
        </authorList>
    </citation>
    <scope>NUCLEOTIDE SEQUENCE [LARGE SCALE GENOMIC DNA]</scope>
    <source>
        <strain evidence="12">Chelidonia</strain>
        <tissue evidence="12">Blood</tissue>
    </source>
</reference>
<keyword evidence="3" id="KW-0540">Nuclease</keyword>
<evidence type="ECO:0000256" key="2">
    <source>
        <dbReference type="ARBA" id="ARBA00022695"/>
    </source>
</evidence>
<gene>
    <name evidence="12" type="ORF">DUI87_09471</name>
</gene>
<feature type="DNA-binding region" description="Integrase-type" evidence="9">
    <location>
        <begin position="92"/>
        <end position="139"/>
    </location>
</feature>
<dbReference type="AlphaFoldDB" id="A0A3M0KMR5"/>
<evidence type="ECO:0000256" key="1">
    <source>
        <dbReference type="ARBA" id="ARBA00022679"/>
    </source>
</evidence>
<comment type="caution">
    <text evidence="12">The sequence shown here is derived from an EMBL/GenBank/DDBJ whole genome shotgun (WGS) entry which is preliminary data.</text>
</comment>
<keyword evidence="8" id="KW-0238">DNA-binding</keyword>
<evidence type="ECO:0000259" key="11">
    <source>
        <dbReference type="PROSITE" id="PS51027"/>
    </source>
</evidence>
<evidence type="ECO:0000256" key="5">
    <source>
        <dbReference type="ARBA" id="ARBA00022759"/>
    </source>
</evidence>
<dbReference type="GO" id="GO:0004519">
    <property type="term" value="F:endonuclease activity"/>
    <property type="evidence" value="ECO:0007669"/>
    <property type="project" value="UniProtKB-KW"/>
</dbReference>
<protein>
    <recommendedName>
        <fullName evidence="11">Integrase-type domain-containing protein</fullName>
    </recommendedName>
</protein>
<accession>A0A3M0KMR5</accession>
<evidence type="ECO:0000256" key="6">
    <source>
        <dbReference type="ARBA" id="ARBA00022801"/>
    </source>
</evidence>
<dbReference type="GO" id="GO:0016787">
    <property type="term" value="F:hydrolase activity"/>
    <property type="evidence" value="ECO:0007669"/>
    <property type="project" value="UniProtKB-KW"/>
</dbReference>
<dbReference type="EMBL" id="QRBI01000105">
    <property type="protein sequence ID" value="RMC14376.1"/>
    <property type="molecule type" value="Genomic_DNA"/>
</dbReference>
<dbReference type="SUPFAM" id="SSF50122">
    <property type="entry name" value="DNA-binding domain of retroviral integrase"/>
    <property type="match status" value="1"/>
</dbReference>
<dbReference type="PROSITE" id="PS51027">
    <property type="entry name" value="INTEGRASE_DBD"/>
    <property type="match status" value="1"/>
</dbReference>
<dbReference type="Gene3D" id="2.30.30.10">
    <property type="entry name" value="Integrase, C-terminal domain superfamily, retroviral"/>
    <property type="match status" value="1"/>
</dbReference>
<sequence>MNSSITVVSVLVWNPKGFIFHSVAHREKYWLYGEAFTKGFGKEQVILILTKYYHTDMGKVLESSLWRLHFQVYISTKAGLRENCQLQLKAKPPVMVKDPATRETEGPHDLITWGRGYACVSTPSGPKWVPAKWVKPFIPKTAKPPAEAPQVASAAWRRRNRRTSSF</sequence>
<name>A0A3M0KMR5_HIRRU</name>
<proteinExistence type="predicted"/>